<evidence type="ECO:0000256" key="2">
    <source>
        <dbReference type="SAM" id="Phobius"/>
    </source>
</evidence>
<keyword evidence="2" id="KW-1133">Transmembrane helix</keyword>
<feature type="signal peptide" evidence="3">
    <location>
        <begin position="1"/>
        <end position="21"/>
    </location>
</feature>
<keyword evidence="5" id="KW-1185">Reference proteome</keyword>
<protein>
    <submittedName>
        <fullName evidence="4">Uncharacterized protein</fullName>
    </submittedName>
</protein>
<dbReference type="VEuPathDB" id="FungiDB:CH63R_12586"/>
<dbReference type="EMBL" id="LTAN01000009">
    <property type="protein sequence ID" value="OBR03459.1"/>
    <property type="molecule type" value="Genomic_DNA"/>
</dbReference>
<organism evidence="4 5">
    <name type="scientific">Colletotrichum higginsianum (strain IMI 349063)</name>
    <name type="common">Crucifer anthracnose fungus</name>
    <dbReference type="NCBI Taxonomy" id="759273"/>
    <lineage>
        <taxon>Eukaryota</taxon>
        <taxon>Fungi</taxon>
        <taxon>Dikarya</taxon>
        <taxon>Ascomycota</taxon>
        <taxon>Pezizomycotina</taxon>
        <taxon>Sordariomycetes</taxon>
        <taxon>Hypocreomycetidae</taxon>
        <taxon>Glomerellales</taxon>
        <taxon>Glomerellaceae</taxon>
        <taxon>Colletotrichum</taxon>
        <taxon>Colletotrichum destructivum species complex</taxon>
    </lineage>
</organism>
<name>A0A1B7XUM1_COLHI</name>
<proteinExistence type="predicted"/>
<dbReference type="AlphaFoldDB" id="A0A1B7XUM1"/>
<keyword evidence="3" id="KW-0732">Signal</keyword>
<dbReference type="Proteomes" id="UP000092177">
    <property type="component" value="Chromosome 9"/>
</dbReference>
<feature type="chain" id="PRO_5008601107" evidence="3">
    <location>
        <begin position="22"/>
        <end position="89"/>
    </location>
</feature>
<evidence type="ECO:0000313" key="5">
    <source>
        <dbReference type="Proteomes" id="UP000092177"/>
    </source>
</evidence>
<dbReference type="GeneID" id="28871667"/>
<evidence type="ECO:0000313" key="4">
    <source>
        <dbReference type="EMBL" id="OBR03459.1"/>
    </source>
</evidence>
<accession>A0A1B7XUM1</accession>
<evidence type="ECO:0000256" key="3">
    <source>
        <dbReference type="SAM" id="SignalP"/>
    </source>
</evidence>
<evidence type="ECO:0000256" key="1">
    <source>
        <dbReference type="SAM" id="MobiDB-lite"/>
    </source>
</evidence>
<comment type="caution">
    <text evidence="4">The sequence shown here is derived from an EMBL/GenBank/DDBJ whole genome shotgun (WGS) entry which is preliminary data.</text>
</comment>
<dbReference type="KEGG" id="chig:CH63R_12586"/>
<gene>
    <name evidence="4" type="ORF">CH63R_12586</name>
</gene>
<feature type="transmembrane region" description="Helical" evidence="2">
    <location>
        <begin position="45"/>
        <end position="65"/>
    </location>
</feature>
<keyword evidence="2" id="KW-0472">Membrane</keyword>
<dbReference type="RefSeq" id="XP_018151977.1">
    <property type="nucleotide sequence ID" value="XM_018307560.1"/>
</dbReference>
<keyword evidence="2" id="KW-0812">Transmembrane</keyword>
<sequence length="89" mass="9634">MRPKWATLAVLTLGTAATAFAQQPSGPGNSSLYLHDNPDCARNPPKYPVIINIINTIMNIIIININSSNNKKNKPTSSPLTPDRSYLAS</sequence>
<reference evidence="5" key="1">
    <citation type="journal article" date="2017" name="BMC Genomics">
        <title>Gapless genome assembly of Colletotrichum higginsianum reveals chromosome structure and association of transposable elements with secondary metabolite gene clusters.</title>
        <authorList>
            <person name="Dallery J.-F."/>
            <person name="Lapalu N."/>
            <person name="Zampounis A."/>
            <person name="Pigne S."/>
            <person name="Luyten I."/>
            <person name="Amselem J."/>
            <person name="Wittenberg A.H.J."/>
            <person name="Zhou S."/>
            <person name="de Queiroz M.V."/>
            <person name="Robin G.P."/>
            <person name="Auger A."/>
            <person name="Hainaut M."/>
            <person name="Henrissat B."/>
            <person name="Kim K.-T."/>
            <person name="Lee Y.-H."/>
            <person name="Lespinet O."/>
            <person name="Schwartz D.C."/>
            <person name="Thon M.R."/>
            <person name="O'Connell R.J."/>
        </authorList>
    </citation>
    <scope>NUCLEOTIDE SEQUENCE [LARGE SCALE GENOMIC DNA]</scope>
    <source>
        <strain evidence="5">IMI 349063</strain>
    </source>
</reference>
<feature type="region of interest" description="Disordered" evidence="1">
    <location>
        <begin position="68"/>
        <end position="89"/>
    </location>
</feature>